<evidence type="ECO:0000313" key="9">
    <source>
        <dbReference type="EMBL" id="SHH85924.1"/>
    </source>
</evidence>
<comment type="subcellular location">
    <subcellularLocation>
        <location evidence="1">Cell membrane</location>
        <topology evidence="1">Multi-pass membrane protein</topology>
    </subcellularLocation>
</comment>
<evidence type="ECO:0000313" key="10">
    <source>
        <dbReference type="Proteomes" id="UP000184447"/>
    </source>
</evidence>
<comment type="similarity">
    <text evidence="2">Belongs to the autoinducer-2 exporter (AI-2E) (TC 2.A.86) family.</text>
</comment>
<gene>
    <name evidence="9" type="ORF">SAMN02745207_02842</name>
</gene>
<dbReference type="GO" id="GO:0055085">
    <property type="term" value="P:transmembrane transport"/>
    <property type="evidence" value="ECO:0007669"/>
    <property type="project" value="TreeGrafter"/>
</dbReference>
<dbReference type="InterPro" id="IPR002549">
    <property type="entry name" value="AI-2E-like"/>
</dbReference>
<evidence type="ECO:0000256" key="2">
    <source>
        <dbReference type="ARBA" id="ARBA00009773"/>
    </source>
</evidence>
<dbReference type="Proteomes" id="UP000184447">
    <property type="component" value="Unassembled WGS sequence"/>
</dbReference>
<evidence type="ECO:0000256" key="5">
    <source>
        <dbReference type="ARBA" id="ARBA00022692"/>
    </source>
</evidence>
<feature type="transmembrane region" description="Helical" evidence="8">
    <location>
        <begin position="318"/>
        <end position="336"/>
    </location>
</feature>
<dbReference type="GO" id="GO:0005886">
    <property type="term" value="C:plasma membrane"/>
    <property type="evidence" value="ECO:0007669"/>
    <property type="project" value="UniProtKB-SubCell"/>
</dbReference>
<organism evidence="9 10">
    <name type="scientific">Clostridium grantii DSM 8605</name>
    <dbReference type="NCBI Taxonomy" id="1121316"/>
    <lineage>
        <taxon>Bacteria</taxon>
        <taxon>Bacillati</taxon>
        <taxon>Bacillota</taxon>
        <taxon>Clostridia</taxon>
        <taxon>Eubacteriales</taxon>
        <taxon>Clostridiaceae</taxon>
        <taxon>Clostridium</taxon>
    </lineage>
</organism>
<accession>A0A1M5WFB9</accession>
<feature type="transmembrane region" description="Helical" evidence="8">
    <location>
        <begin position="174"/>
        <end position="193"/>
    </location>
</feature>
<feature type="transmembrane region" description="Helical" evidence="8">
    <location>
        <begin position="342"/>
        <end position="360"/>
    </location>
</feature>
<protein>
    <submittedName>
        <fullName evidence="9">Predicted PurR-regulated permease PerM</fullName>
    </submittedName>
</protein>
<evidence type="ECO:0000256" key="4">
    <source>
        <dbReference type="ARBA" id="ARBA00022475"/>
    </source>
</evidence>
<feature type="transmembrane region" description="Helical" evidence="8">
    <location>
        <begin position="81"/>
        <end position="103"/>
    </location>
</feature>
<proteinExistence type="inferred from homology"/>
<evidence type="ECO:0000256" key="7">
    <source>
        <dbReference type="ARBA" id="ARBA00023136"/>
    </source>
</evidence>
<dbReference type="Pfam" id="PF01594">
    <property type="entry name" value="AI-2E_transport"/>
    <property type="match status" value="1"/>
</dbReference>
<evidence type="ECO:0000256" key="3">
    <source>
        <dbReference type="ARBA" id="ARBA00022448"/>
    </source>
</evidence>
<keyword evidence="7 8" id="KW-0472">Membrane</keyword>
<sequence>MIKYIDKRKVVTYTTIIIISIVVYMFFNNFTNVKEFLFSAVAVISPIIIGFIFAYVINIPMKFLEENLLHKVKLSKSLKRIVALLLTIVAFVALVVVIFSFAIPQLVDSINILVDNIPGYIKIVQTYSNSILVEYNLSTEITKKIVESWNELLTGLSSIIMSVVESVYGFAGDLFSGIFNALLSFILAIYMLISKEKLTLLLKRVLYAFIPIKVSNRFMKLLAILNKSFENFIRGQIVEAFIIGTICFVGMSIFGFQYALLISVIIGITNMIPMFGPYIGGTPSFLILVMVDPVKAIWFVVFLIVLQQVEGNIIYPRVVGTSMGLSGFWVLIAVIVGNNLFGIVGIIIGIPIFSTIYTIVREFTAERLKEKEIKII</sequence>
<dbReference type="PANTHER" id="PTHR21716">
    <property type="entry name" value="TRANSMEMBRANE PROTEIN"/>
    <property type="match status" value="1"/>
</dbReference>
<feature type="transmembrane region" description="Helical" evidence="8">
    <location>
        <begin position="36"/>
        <end position="60"/>
    </location>
</feature>
<feature type="transmembrane region" description="Helical" evidence="8">
    <location>
        <begin position="285"/>
        <end position="306"/>
    </location>
</feature>
<keyword evidence="4" id="KW-1003">Cell membrane</keyword>
<dbReference type="STRING" id="1121316.SAMN02745207_02842"/>
<evidence type="ECO:0000256" key="1">
    <source>
        <dbReference type="ARBA" id="ARBA00004651"/>
    </source>
</evidence>
<evidence type="ECO:0000256" key="6">
    <source>
        <dbReference type="ARBA" id="ARBA00022989"/>
    </source>
</evidence>
<dbReference type="EMBL" id="FQXM01000017">
    <property type="protein sequence ID" value="SHH85924.1"/>
    <property type="molecule type" value="Genomic_DNA"/>
</dbReference>
<dbReference type="AlphaFoldDB" id="A0A1M5WFB9"/>
<feature type="transmembrane region" description="Helical" evidence="8">
    <location>
        <begin position="231"/>
        <end position="251"/>
    </location>
</feature>
<dbReference type="OrthoDB" id="9793390at2"/>
<keyword evidence="3" id="KW-0813">Transport</keyword>
<keyword evidence="10" id="KW-1185">Reference proteome</keyword>
<keyword evidence="6 8" id="KW-1133">Transmembrane helix</keyword>
<evidence type="ECO:0000256" key="8">
    <source>
        <dbReference type="SAM" id="Phobius"/>
    </source>
</evidence>
<name>A0A1M5WFB9_9CLOT</name>
<dbReference type="PANTHER" id="PTHR21716:SF53">
    <property type="entry name" value="PERMEASE PERM-RELATED"/>
    <property type="match status" value="1"/>
</dbReference>
<feature type="transmembrane region" description="Helical" evidence="8">
    <location>
        <begin position="12"/>
        <end position="30"/>
    </location>
</feature>
<dbReference type="RefSeq" id="WP_084133575.1">
    <property type="nucleotide sequence ID" value="NZ_FQXM01000017.1"/>
</dbReference>
<keyword evidence="5 8" id="KW-0812">Transmembrane</keyword>
<reference evidence="9 10" key="1">
    <citation type="submission" date="2016-11" db="EMBL/GenBank/DDBJ databases">
        <authorList>
            <person name="Jaros S."/>
            <person name="Januszkiewicz K."/>
            <person name="Wedrychowicz H."/>
        </authorList>
    </citation>
    <scope>NUCLEOTIDE SEQUENCE [LARGE SCALE GENOMIC DNA]</scope>
    <source>
        <strain evidence="9 10">DSM 8605</strain>
    </source>
</reference>